<protein>
    <submittedName>
        <fullName evidence="4">Ankyrin repeat-containing domain protein</fullName>
    </submittedName>
</protein>
<feature type="repeat" description="ANK" evidence="3">
    <location>
        <begin position="230"/>
        <end position="262"/>
    </location>
</feature>
<proteinExistence type="predicted"/>
<dbReference type="PROSITE" id="PS50297">
    <property type="entry name" value="ANK_REP_REGION"/>
    <property type="match status" value="2"/>
</dbReference>
<dbReference type="InterPro" id="IPR002110">
    <property type="entry name" value="Ankyrin_rpt"/>
</dbReference>
<name>A0A6A5YJB5_9PLEO</name>
<evidence type="ECO:0000256" key="3">
    <source>
        <dbReference type="PROSITE-ProRule" id="PRU00023"/>
    </source>
</evidence>
<accession>A0A6A5YJB5</accession>
<organism evidence="4 5">
    <name type="scientific">Lophiotrema nucula</name>
    <dbReference type="NCBI Taxonomy" id="690887"/>
    <lineage>
        <taxon>Eukaryota</taxon>
        <taxon>Fungi</taxon>
        <taxon>Dikarya</taxon>
        <taxon>Ascomycota</taxon>
        <taxon>Pezizomycotina</taxon>
        <taxon>Dothideomycetes</taxon>
        <taxon>Pleosporomycetidae</taxon>
        <taxon>Pleosporales</taxon>
        <taxon>Lophiotremataceae</taxon>
        <taxon>Lophiotrema</taxon>
    </lineage>
</organism>
<feature type="repeat" description="ANK" evidence="3">
    <location>
        <begin position="285"/>
        <end position="317"/>
    </location>
</feature>
<evidence type="ECO:0000256" key="2">
    <source>
        <dbReference type="ARBA" id="ARBA00023043"/>
    </source>
</evidence>
<evidence type="ECO:0000313" key="4">
    <source>
        <dbReference type="EMBL" id="KAF2106228.1"/>
    </source>
</evidence>
<reference evidence="4" key="1">
    <citation type="journal article" date="2020" name="Stud. Mycol.">
        <title>101 Dothideomycetes genomes: a test case for predicting lifestyles and emergence of pathogens.</title>
        <authorList>
            <person name="Haridas S."/>
            <person name="Albert R."/>
            <person name="Binder M."/>
            <person name="Bloem J."/>
            <person name="Labutti K."/>
            <person name="Salamov A."/>
            <person name="Andreopoulos B."/>
            <person name="Baker S."/>
            <person name="Barry K."/>
            <person name="Bills G."/>
            <person name="Bluhm B."/>
            <person name="Cannon C."/>
            <person name="Castanera R."/>
            <person name="Culley D."/>
            <person name="Daum C."/>
            <person name="Ezra D."/>
            <person name="Gonzalez J."/>
            <person name="Henrissat B."/>
            <person name="Kuo A."/>
            <person name="Liang C."/>
            <person name="Lipzen A."/>
            <person name="Lutzoni F."/>
            <person name="Magnuson J."/>
            <person name="Mondo S."/>
            <person name="Nolan M."/>
            <person name="Ohm R."/>
            <person name="Pangilinan J."/>
            <person name="Park H.-J."/>
            <person name="Ramirez L."/>
            <person name="Alfaro M."/>
            <person name="Sun H."/>
            <person name="Tritt A."/>
            <person name="Yoshinaga Y."/>
            <person name="Zwiers L.-H."/>
            <person name="Turgeon B."/>
            <person name="Goodwin S."/>
            <person name="Spatafora J."/>
            <person name="Crous P."/>
            <person name="Grigoriev I."/>
        </authorList>
    </citation>
    <scope>NUCLEOTIDE SEQUENCE</scope>
    <source>
        <strain evidence="4">CBS 627.86</strain>
    </source>
</reference>
<keyword evidence="2 3" id="KW-0040">ANK repeat</keyword>
<dbReference type="OrthoDB" id="4772757at2759"/>
<dbReference type="PANTHER" id="PTHR24123:SF33">
    <property type="entry name" value="PROTEIN HOS4"/>
    <property type="match status" value="1"/>
</dbReference>
<sequence>MVTALLDAGASVQTIGGLNFGGVLQAAVSGGHEGILERFGHLHADVNARGFRHGTSNALETASKMGYEHMVRRLLDLGAQVDPPGFQRRRQQILHHVLKHLQAEYDKKSEDEHSYLSALHQAFLADPPSTVQALIKSGVWHENFHQFERWWLPSESSPSALGSACVKGHCAIAETLIRAGANVDNMRTEDHDEVYPLSFDGMNSPITRASAQGVEDVIHPNTTGPQPWYTHQTALYIACSRAQADIVRLLIEHGAKVDLSYRVFIDKPNPTRKVHYGELQNLDFEERTALYAATKTGNTEIIETLLKAGADINIPYRYTGRMTTSRTALHRYSI</sequence>
<dbReference type="Gene3D" id="1.25.40.20">
    <property type="entry name" value="Ankyrin repeat-containing domain"/>
    <property type="match status" value="2"/>
</dbReference>
<keyword evidence="1" id="KW-0677">Repeat</keyword>
<dbReference type="Pfam" id="PF12796">
    <property type="entry name" value="Ank_2"/>
    <property type="match status" value="1"/>
</dbReference>
<gene>
    <name evidence="4" type="ORF">BDV96DRAFT_607595</name>
</gene>
<dbReference type="PROSITE" id="PS50088">
    <property type="entry name" value="ANK_REPEAT"/>
    <property type="match status" value="2"/>
</dbReference>
<dbReference type="SUPFAM" id="SSF48403">
    <property type="entry name" value="Ankyrin repeat"/>
    <property type="match status" value="1"/>
</dbReference>
<dbReference type="EMBL" id="ML977365">
    <property type="protein sequence ID" value="KAF2106228.1"/>
    <property type="molecule type" value="Genomic_DNA"/>
</dbReference>
<evidence type="ECO:0000313" key="5">
    <source>
        <dbReference type="Proteomes" id="UP000799770"/>
    </source>
</evidence>
<dbReference type="Proteomes" id="UP000799770">
    <property type="component" value="Unassembled WGS sequence"/>
</dbReference>
<dbReference type="SMART" id="SM00248">
    <property type="entry name" value="ANK"/>
    <property type="match status" value="5"/>
</dbReference>
<evidence type="ECO:0000256" key="1">
    <source>
        <dbReference type="ARBA" id="ARBA00022737"/>
    </source>
</evidence>
<dbReference type="PANTHER" id="PTHR24123">
    <property type="entry name" value="ANKYRIN REPEAT-CONTAINING"/>
    <property type="match status" value="1"/>
</dbReference>
<dbReference type="AlphaFoldDB" id="A0A6A5YJB5"/>
<keyword evidence="5" id="KW-1185">Reference proteome</keyword>
<dbReference type="InterPro" id="IPR036770">
    <property type="entry name" value="Ankyrin_rpt-contain_sf"/>
</dbReference>
<dbReference type="InterPro" id="IPR051165">
    <property type="entry name" value="Multifunctional_ANK_Repeat"/>
</dbReference>